<name>C5LAB3_PERM5</name>
<gene>
    <name evidence="1" type="ORF">Pmar_PMAR006137</name>
</gene>
<dbReference type="AlphaFoldDB" id="C5LAB3"/>
<sequence>MVDAIMELTAIKGDYAQAIPTSSEDTALAAFGSYLESICMIGSRSKEEIVDNVETVVWPLGKKVYDQCNTYKAPLPISVMMVKSLRKVEKSTFEVPSTSNLAGVMMALDAFARRYVKN</sequence>
<protein>
    <submittedName>
        <fullName evidence="1">Uncharacterized protein</fullName>
    </submittedName>
</protein>
<accession>C5LAB3</accession>
<dbReference type="OrthoDB" id="10455367at2759"/>
<reference evidence="1 2" key="1">
    <citation type="submission" date="2008-07" db="EMBL/GenBank/DDBJ databases">
        <authorList>
            <person name="El-Sayed N."/>
            <person name="Caler E."/>
            <person name="Inman J."/>
            <person name="Amedeo P."/>
            <person name="Hass B."/>
            <person name="Wortman J."/>
        </authorList>
    </citation>
    <scope>NUCLEOTIDE SEQUENCE [LARGE SCALE GENOMIC DNA]</scope>
    <source>
        <strain evidence="2">ATCC 50983 / TXsc</strain>
    </source>
</reference>
<dbReference type="RefSeq" id="XP_002774553.1">
    <property type="nucleotide sequence ID" value="XM_002774507.1"/>
</dbReference>
<proteinExistence type="predicted"/>
<dbReference type="InParanoid" id="C5LAB3"/>
<dbReference type="GeneID" id="9065407"/>
<evidence type="ECO:0000313" key="1">
    <source>
        <dbReference type="EMBL" id="EER06369.1"/>
    </source>
</evidence>
<organism evidence="2">
    <name type="scientific">Perkinsus marinus (strain ATCC 50983 / TXsc)</name>
    <dbReference type="NCBI Taxonomy" id="423536"/>
    <lineage>
        <taxon>Eukaryota</taxon>
        <taxon>Sar</taxon>
        <taxon>Alveolata</taxon>
        <taxon>Perkinsozoa</taxon>
        <taxon>Perkinsea</taxon>
        <taxon>Perkinsida</taxon>
        <taxon>Perkinsidae</taxon>
        <taxon>Perkinsus</taxon>
    </lineage>
</organism>
<dbReference type="Proteomes" id="UP000007800">
    <property type="component" value="Unassembled WGS sequence"/>
</dbReference>
<dbReference type="EMBL" id="GG680729">
    <property type="protein sequence ID" value="EER06369.1"/>
    <property type="molecule type" value="Genomic_DNA"/>
</dbReference>
<keyword evidence="2" id="KW-1185">Reference proteome</keyword>
<evidence type="ECO:0000313" key="2">
    <source>
        <dbReference type="Proteomes" id="UP000007800"/>
    </source>
</evidence>